<dbReference type="SUPFAM" id="SSF53383">
    <property type="entry name" value="PLP-dependent transferases"/>
    <property type="match status" value="1"/>
</dbReference>
<dbReference type="PANTHER" id="PTHR43525">
    <property type="entry name" value="PROTEIN MALY"/>
    <property type="match status" value="1"/>
</dbReference>
<evidence type="ECO:0000256" key="5">
    <source>
        <dbReference type="ARBA" id="ARBA00037974"/>
    </source>
</evidence>
<comment type="similarity">
    <text evidence="5">Belongs to the class-II pyridoxal-phosphate-dependent aminotransferase family. MalY/PatB cystathionine beta-lyase subfamily.</text>
</comment>
<evidence type="ECO:0000259" key="6">
    <source>
        <dbReference type="Pfam" id="PF00155"/>
    </source>
</evidence>
<dbReference type="InterPro" id="IPR051798">
    <property type="entry name" value="Class-II_PLP-Dep_Aminotrans"/>
</dbReference>
<name>A0A9D2PB16_9FIRM</name>
<dbReference type="Gene3D" id="3.40.640.10">
    <property type="entry name" value="Type I PLP-dependent aspartate aminotransferase-like (Major domain)"/>
    <property type="match status" value="1"/>
</dbReference>
<dbReference type="NCBIfam" id="TIGR04350">
    <property type="entry name" value="C_S_lyase_PatB"/>
    <property type="match status" value="1"/>
</dbReference>
<dbReference type="InterPro" id="IPR015424">
    <property type="entry name" value="PyrdxlP-dep_Trfase"/>
</dbReference>
<evidence type="ECO:0000313" key="7">
    <source>
        <dbReference type="EMBL" id="HJC46661.1"/>
    </source>
</evidence>
<dbReference type="GO" id="GO:0047804">
    <property type="term" value="F:cysteine-S-conjugate beta-lyase activity"/>
    <property type="evidence" value="ECO:0007669"/>
    <property type="project" value="UniProtKB-EC"/>
</dbReference>
<dbReference type="GO" id="GO:0030170">
    <property type="term" value="F:pyridoxal phosphate binding"/>
    <property type="evidence" value="ECO:0007669"/>
    <property type="project" value="InterPro"/>
</dbReference>
<keyword evidence="7" id="KW-0032">Aminotransferase</keyword>
<evidence type="ECO:0000256" key="2">
    <source>
        <dbReference type="ARBA" id="ARBA00012224"/>
    </source>
</evidence>
<evidence type="ECO:0000313" key="8">
    <source>
        <dbReference type="Proteomes" id="UP000823883"/>
    </source>
</evidence>
<protein>
    <recommendedName>
        <fullName evidence="2">cysteine-S-conjugate beta-lyase</fullName>
        <ecNumber evidence="2">4.4.1.13</ecNumber>
    </recommendedName>
</protein>
<dbReference type="InterPro" id="IPR015421">
    <property type="entry name" value="PyrdxlP-dep_Trfase_major"/>
</dbReference>
<dbReference type="Gene3D" id="3.90.1150.10">
    <property type="entry name" value="Aspartate Aminotransferase, domain 1"/>
    <property type="match status" value="1"/>
</dbReference>
<dbReference type="Pfam" id="PF00155">
    <property type="entry name" value="Aminotran_1_2"/>
    <property type="match status" value="1"/>
</dbReference>
<dbReference type="InterPro" id="IPR004839">
    <property type="entry name" value="Aminotransferase_I/II_large"/>
</dbReference>
<sequence length="404" mass="46438">MKYDFDEMIDRTQAASIKWAAEQRERMFGEKDILPMGIADMDFKAAPAVARAVQERAAHETYGYCYASDEYLQACVDWQRRRNGWEIRPEWIVYTPGVNMALVCAIEMYAARGEQVIIQSPVYYPYYDYVEKTGRKIVLNPLVRKNGRYEINFEQLEELAADPKTKIMLLCSPHNPVGRAWTREELERVGRICIDRGVMIAVDEIHSDLVYEPRRHVPFAAISEEFAAHSIICTSPSKTFNLAGLLVSDIIIPDDRIRAAFQEKMEPYYLWPGCFGAAAQIAAYTEGEEWLEELLAYLKGNARFIADFIRERMPRVKYTVPEATYLAWLDFGDYGMSREELWNLMIHEARVATDNGPKFGLQGEGDGFQRLNFACSRKRLEEGLVRIADALDRHEVSFSGNNKD</sequence>
<organism evidence="7 8">
    <name type="scientific">Candidatus Lachnoclostridium pullistercoris</name>
    <dbReference type="NCBI Taxonomy" id="2838632"/>
    <lineage>
        <taxon>Bacteria</taxon>
        <taxon>Bacillati</taxon>
        <taxon>Bacillota</taxon>
        <taxon>Clostridia</taxon>
        <taxon>Lachnospirales</taxon>
        <taxon>Lachnospiraceae</taxon>
    </lineage>
</organism>
<dbReference type="InterPro" id="IPR015422">
    <property type="entry name" value="PyrdxlP-dep_Trfase_small"/>
</dbReference>
<comment type="caution">
    <text evidence="7">The sequence shown here is derived from an EMBL/GenBank/DDBJ whole genome shotgun (WGS) entry which is preliminary data.</text>
</comment>
<keyword evidence="4" id="KW-0456">Lyase</keyword>
<dbReference type="Proteomes" id="UP000823883">
    <property type="component" value="Unassembled WGS sequence"/>
</dbReference>
<reference evidence="7" key="1">
    <citation type="journal article" date="2021" name="PeerJ">
        <title>Extensive microbial diversity within the chicken gut microbiome revealed by metagenomics and culture.</title>
        <authorList>
            <person name="Gilroy R."/>
            <person name="Ravi A."/>
            <person name="Getino M."/>
            <person name="Pursley I."/>
            <person name="Horton D.L."/>
            <person name="Alikhan N.F."/>
            <person name="Baker D."/>
            <person name="Gharbi K."/>
            <person name="Hall N."/>
            <person name="Watson M."/>
            <person name="Adriaenssens E.M."/>
            <person name="Foster-Nyarko E."/>
            <person name="Jarju S."/>
            <person name="Secka A."/>
            <person name="Antonio M."/>
            <person name="Oren A."/>
            <person name="Chaudhuri R.R."/>
            <person name="La Ragione R."/>
            <person name="Hildebrand F."/>
            <person name="Pallen M.J."/>
        </authorList>
    </citation>
    <scope>NUCLEOTIDE SEQUENCE</scope>
    <source>
        <strain evidence="7">CHK183-5548</strain>
    </source>
</reference>
<reference evidence="7" key="2">
    <citation type="submission" date="2021-04" db="EMBL/GenBank/DDBJ databases">
        <authorList>
            <person name="Gilroy R."/>
        </authorList>
    </citation>
    <scope>NUCLEOTIDE SEQUENCE</scope>
    <source>
        <strain evidence="7">CHK183-5548</strain>
    </source>
</reference>
<dbReference type="PANTHER" id="PTHR43525:SF1">
    <property type="entry name" value="PROTEIN MALY"/>
    <property type="match status" value="1"/>
</dbReference>
<evidence type="ECO:0000256" key="4">
    <source>
        <dbReference type="ARBA" id="ARBA00023239"/>
    </source>
</evidence>
<comment type="cofactor">
    <cofactor evidence="1">
        <name>pyridoxal 5'-phosphate</name>
        <dbReference type="ChEBI" id="CHEBI:597326"/>
    </cofactor>
</comment>
<accession>A0A9D2PB16</accession>
<dbReference type="GO" id="GO:0008483">
    <property type="term" value="F:transaminase activity"/>
    <property type="evidence" value="ECO:0007669"/>
    <property type="project" value="UniProtKB-KW"/>
</dbReference>
<dbReference type="InterPro" id="IPR027619">
    <property type="entry name" value="C-S_lyase_PatB-like"/>
</dbReference>
<evidence type="ECO:0000256" key="1">
    <source>
        <dbReference type="ARBA" id="ARBA00001933"/>
    </source>
</evidence>
<dbReference type="AlphaFoldDB" id="A0A9D2PB16"/>
<dbReference type="CDD" id="cd00609">
    <property type="entry name" value="AAT_like"/>
    <property type="match status" value="1"/>
</dbReference>
<gene>
    <name evidence="7" type="ORF">IAA04_01260</name>
</gene>
<feature type="domain" description="Aminotransferase class I/classII large" evidence="6">
    <location>
        <begin position="32"/>
        <end position="387"/>
    </location>
</feature>
<dbReference type="EMBL" id="DWWL01000007">
    <property type="protein sequence ID" value="HJC46661.1"/>
    <property type="molecule type" value="Genomic_DNA"/>
</dbReference>
<dbReference type="EC" id="4.4.1.13" evidence="2"/>
<evidence type="ECO:0000256" key="3">
    <source>
        <dbReference type="ARBA" id="ARBA00022898"/>
    </source>
</evidence>
<keyword evidence="3" id="KW-0663">Pyridoxal phosphate</keyword>
<proteinExistence type="inferred from homology"/>
<keyword evidence="7" id="KW-0808">Transferase</keyword>